<dbReference type="InterPro" id="IPR038657">
    <property type="entry name" value="Ribosomal_bL19_sf"/>
</dbReference>
<evidence type="ECO:0000256" key="1">
    <source>
        <dbReference type="ARBA" id="ARBA00005781"/>
    </source>
</evidence>
<dbReference type="InterPro" id="IPR018257">
    <property type="entry name" value="Ribosomal_bL19_CS"/>
</dbReference>
<dbReference type="PANTHER" id="PTHR15680:SF9">
    <property type="entry name" value="LARGE RIBOSOMAL SUBUNIT PROTEIN BL19M"/>
    <property type="match status" value="1"/>
</dbReference>
<comment type="caution">
    <text evidence="7">The sequence shown here is derived from an EMBL/GenBank/DDBJ whole genome shotgun (WGS) entry which is preliminary data.</text>
</comment>
<accession>A0A7V3REK2</accession>
<comment type="similarity">
    <text evidence="1 5 6">Belongs to the bacterial ribosomal protein bL19 family.</text>
</comment>
<evidence type="ECO:0000256" key="6">
    <source>
        <dbReference type="RuleBase" id="RU000559"/>
    </source>
</evidence>
<sequence length="120" mass="13428">MDDQLIRAIEMPDKHVLPVIAIGDVVKVTTAVVEGGKERGQIFEGIVIAMSGSSGGRTFTVRKISHNAIGVERIFPFNCPSIKDISVTRHNKVRRAKLYYIRELKGKKARMKEKRQLPNA</sequence>
<dbReference type="InterPro" id="IPR001857">
    <property type="entry name" value="Ribosomal_bL19"/>
</dbReference>
<evidence type="ECO:0000256" key="4">
    <source>
        <dbReference type="ARBA" id="ARBA00035171"/>
    </source>
</evidence>
<gene>
    <name evidence="5" type="primary">rplS</name>
    <name evidence="7" type="ORF">ENX73_03750</name>
</gene>
<organism evidence="7">
    <name type="scientific">Mesoaciditoga lauensis</name>
    <dbReference type="NCBI Taxonomy" id="1495039"/>
    <lineage>
        <taxon>Bacteria</taxon>
        <taxon>Thermotogati</taxon>
        <taxon>Thermotogota</taxon>
        <taxon>Thermotogae</taxon>
        <taxon>Mesoaciditogales</taxon>
        <taxon>Mesoaciditogaceae</taxon>
        <taxon>Mesoaciditoga</taxon>
    </lineage>
</organism>
<dbReference type="GO" id="GO:0006412">
    <property type="term" value="P:translation"/>
    <property type="evidence" value="ECO:0007669"/>
    <property type="project" value="UniProtKB-UniRule"/>
</dbReference>
<dbReference type="HAMAP" id="MF_00402">
    <property type="entry name" value="Ribosomal_bL19"/>
    <property type="match status" value="1"/>
</dbReference>
<dbReference type="PROSITE" id="PS01015">
    <property type="entry name" value="RIBOSOMAL_L19"/>
    <property type="match status" value="1"/>
</dbReference>
<evidence type="ECO:0000256" key="2">
    <source>
        <dbReference type="ARBA" id="ARBA00022980"/>
    </source>
</evidence>
<dbReference type="PRINTS" id="PR00061">
    <property type="entry name" value="RIBOSOMALL19"/>
</dbReference>
<dbReference type="Pfam" id="PF01245">
    <property type="entry name" value="Ribosomal_L19"/>
    <property type="match status" value="1"/>
</dbReference>
<evidence type="ECO:0000313" key="7">
    <source>
        <dbReference type="EMBL" id="HGE75220.1"/>
    </source>
</evidence>
<protein>
    <recommendedName>
        <fullName evidence="4 5">Large ribosomal subunit protein bL19</fullName>
    </recommendedName>
</protein>
<reference evidence="7" key="1">
    <citation type="journal article" date="2020" name="mSystems">
        <title>Genome- and Community-Level Interaction Insights into Carbon Utilization and Element Cycling Functions of Hydrothermarchaeota in Hydrothermal Sediment.</title>
        <authorList>
            <person name="Zhou Z."/>
            <person name="Liu Y."/>
            <person name="Xu W."/>
            <person name="Pan J."/>
            <person name="Luo Z.H."/>
            <person name="Li M."/>
        </authorList>
    </citation>
    <scope>NUCLEOTIDE SEQUENCE [LARGE SCALE GENOMIC DNA]</scope>
    <source>
        <strain evidence="7">SpSt-966</strain>
    </source>
</reference>
<evidence type="ECO:0000256" key="3">
    <source>
        <dbReference type="ARBA" id="ARBA00023274"/>
    </source>
</evidence>
<dbReference type="InterPro" id="IPR008991">
    <property type="entry name" value="Translation_prot_SH3-like_sf"/>
</dbReference>
<evidence type="ECO:0000256" key="5">
    <source>
        <dbReference type="HAMAP-Rule" id="MF_00402"/>
    </source>
</evidence>
<dbReference type="EMBL" id="DTPE01000159">
    <property type="protein sequence ID" value="HGE75220.1"/>
    <property type="molecule type" value="Genomic_DNA"/>
</dbReference>
<keyword evidence="2 5" id="KW-0689">Ribosomal protein</keyword>
<dbReference type="GO" id="GO:0003735">
    <property type="term" value="F:structural constituent of ribosome"/>
    <property type="evidence" value="ECO:0007669"/>
    <property type="project" value="InterPro"/>
</dbReference>
<dbReference type="SUPFAM" id="SSF50104">
    <property type="entry name" value="Translation proteins SH3-like domain"/>
    <property type="match status" value="1"/>
</dbReference>
<dbReference type="PANTHER" id="PTHR15680">
    <property type="entry name" value="RIBOSOMAL PROTEIN L19"/>
    <property type="match status" value="1"/>
</dbReference>
<dbReference type="NCBIfam" id="TIGR01024">
    <property type="entry name" value="rplS_bact"/>
    <property type="match status" value="1"/>
</dbReference>
<proteinExistence type="inferred from homology"/>
<name>A0A7V3REK2_9BACT</name>
<keyword evidence="3 5" id="KW-0687">Ribonucleoprotein</keyword>
<dbReference type="GO" id="GO:0022625">
    <property type="term" value="C:cytosolic large ribosomal subunit"/>
    <property type="evidence" value="ECO:0007669"/>
    <property type="project" value="TreeGrafter"/>
</dbReference>
<dbReference type="PIRSF" id="PIRSF002191">
    <property type="entry name" value="Ribosomal_L19"/>
    <property type="match status" value="1"/>
</dbReference>
<dbReference type="Gene3D" id="2.30.30.790">
    <property type="match status" value="1"/>
</dbReference>
<comment type="function">
    <text evidence="5 6">This protein is located at the 30S-50S ribosomal subunit interface and may play a role in the structure and function of the aminoacyl-tRNA binding site.</text>
</comment>
<dbReference type="AlphaFoldDB" id="A0A7V3REK2"/>